<comment type="caution">
    <text evidence="1">The sequence shown here is derived from an EMBL/GenBank/DDBJ whole genome shotgun (WGS) entry which is preliminary data.</text>
</comment>
<dbReference type="AlphaFoldDB" id="A0AA39NPL1"/>
<evidence type="ECO:0000313" key="1">
    <source>
        <dbReference type="EMBL" id="KAK0469458.1"/>
    </source>
</evidence>
<dbReference type="GeneID" id="85350347"/>
<dbReference type="Proteomes" id="UP001175211">
    <property type="component" value="Unassembled WGS sequence"/>
</dbReference>
<organism evidence="1 2">
    <name type="scientific">Armillaria tabescens</name>
    <name type="common">Ringless honey mushroom</name>
    <name type="synonym">Agaricus tabescens</name>
    <dbReference type="NCBI Taxonomy" id="1929756"/>
    <lineage>
        <taxon>Eukaryota</taxon>
        <taxon>Fungi</taxon>
        <taxon>Dikarya</taxon>
        <taxon>Basidiomycota</taxon>
        <taxon>Agaricomycotina</taxon>
        <taxon>Agaricomycetes</taxon>
        <taxon>Agaricomycetidae</taxon>
        <taxon>Agaricales</taxon>
        <taxon>Marasmiineae</taxon>
        <taxon>Physalacriaceae</taxon>
        <taxon>Desarmillaria</taxon>
    </lineage>
</organism>
<feature type="non-terminal residue" evidence="1">
    <location>
        <position position="94"/>
    </location>
</feature>
<sequence length="94" mass="10320">MNSGQTQHRLGRIPLIIGMPVMFAHNYDVDGSVVNGTSGILEKIRYWVDDQGLRHAVLCVVCVSDMNSEPLPGLSVSQAVALQDDVDLTFTDQY</sequence>
<accession>A0AA39NPL1</accession>
<dbReference type="EMBL" id="JAUEPS010000001">
    <property type="protein sequence ID" value="KAK0469458.1"/>
    <property type="molecule type" value="Genomic_DNA"/>
</dbReference>
<proteinExistence type="predicted"/>
<dbReference type="RefSeq" id="XP_060339251.1">
    <property type="nucleotide sequence ID" value="XM_060466799.1"/>
</dbReference>
<reference evidence="1" key="1">
    <citation type="submission" date="2023-06" db="EMBL/GenBank/DDBJ databases">
        <authorList>
            <consortium name="Lawrence Berkeley National Laboratory"/>
            <person name="Ahrendt S."/>
            <person name="Sahu N."/>
            <person name="Indic B."/>
            <person name="Wong-Bajracharya J."/>
            <person name="Merenyi Z."/>
            <person name="Ke H.-M."/>
            <person name="Monk M."/>
            <person name="Kocsube S."/>
            <person name="Drula E."/>
            <person name="Lipzen A."/>
            <person name="Balint B."/>
            <person name="Henrissat B."/>
            <person name="Andreopoulos B."/>
            <person name="Martin F.M."/>
            <person name="Harder C.B."/>
            <person name="Rigling D."/>
            <person name="Ford K.L."/>
            <person name="Foster G.D."/>
            <person name="Pangilinan J."/>
            <person name="Papanicolaou A."/>
            <person name="Barry K."/>
            <person name="LaButti K."/>
            <person name="Viragh M."/>
            <person name="Koriabine M."/>
            <person name="Yan M."/>
            <person name="Riley R."/>
            <person name="Champramary S."/>
            <person name="Plett K.L."/>
            <person name="Tsai I.J."/>
            <person name="Slot J."/>
            <person name="Sipos G."/>
            <person name="Plett J."/>
            <person name="Nagy L.G."/>
            <person name="Grigoriev I.V."/>
        </authorList>
    </citation>
    <scope>NUCLEOTIDE SEQUENCE</scope>
    <source>
        <strain evidence="1">CCBAS 213</strain>
    </source>
</reference>
<gene>
    <name evidence="1" type="ORF">EV420DRAFT_1256931</name>
</gene>
<name>A0AA39NPL1_ARMTA</name>
<evidence type="ECO:0000313" key="2">
    <source>
        <dbReference type="Proteomes" id="UP001175211"/>
    </source>
</evidence>
<protein>
    <submittedName>
        <fullName evidence="1">Uncharacterized protein</fullName>
    </submittedName>
</protein>
<keyword evidence="2" id="KW-1185">Reference proteome</keyword>